<feature type="non-terminal residue" evidence="1">
    <location>
        <position position="1"/>
    </location>
</feature>
<protein>
    <submittedName>
        <fullName evidence="1">Uncharacterized protein</fullName>
    </submittedName>
</protein>
<reference evidence="1" key="1">
    <citation type="submission" date="2014-05" db="EMBL/GenBank/DDBJ databases">
        <title>The transcriptome of the halophilic microalga Tetraselmis sp. GSL018 isolated from the Great Salt Lake, Utah.</title>
        <authorList>
            <person name="Jinkerson R.E."/>
            <person name="D'Adamo S."/>
            <person name="Posewitz M.C."/>
        </authorList>
    </citation>
    <scope>NUCLEOTIDE SEQUENCE</scope>
    <source>
        <strain evidence="1">GSL018</strain>
    </source>
</reference>
<evidence type="ECO:0000313" key="1">
    <source>
        <dbReference type="EMBL" id="JAC67574.1"/>
    </source>
</evidence>
<dbReference type="EMBL" id="GBEZ01018913">
    <property type="protein sequence ID" value="JAC67574.1"/>
    <property type="molecule type" value="Transcribed_RNA"/>
</dbReference>
<organism evidence="1">
    <name type="scientific">Tetraselmis sp. GSL018</name>
    <dbReference type="NCBI Taxonomy" id="582737"/>
    <lineage>
        <taxon>Eukaryota</taxon>
        <taxon>Viridiplantae</taxon>
        <taxon>Chlorophyta</taxon>
        <taxon>core chlorophytes</taxon>
        <taxon>Chlorodendrophyceae</taxon>
        <taxon>Chlorodendrales</taxon>
        <taxon>Chlorodendraceae</taxon>
        <taxon>Tetraselmis</taxon>
    </lineage>
</organism>
<accession>A0A061RA00</accession>
<dbReference type="AlphaFoldDB" id="A0A061RA00"/>
<name>A0A061RA00_9CHLO</name>
<feature type="non-terminal residue" evidence="1">
    <location>
        <position position="78"/>
    </location>
</feature>
<proteinExistence type="predicted"/>
<sequence>PNSPHRLPSPCWGQSITRPQRRPLAPSAYRHRVEIRLPGLSPSGLWISLGATPLPALTCLSLPTASAGRSGVGPTISP</sequence>
<gene>
    <name evidence="1" type="ORF">TSPGSL018_10800</name>
</gene>